<keyword evidence="1" id="KW-0479">Metal-binding</keyword>
<name>A0A1F4V428_UNCKA</name>
<dbReference type="GO" id="GO:0019323">
    <property type="term" value="P:pentose catabolic process"/>
    <property type="evidence" value="ECO:0007669"/>
    <property type="project" value="TreeGrafter"/>
</dbReference>
<dbReference type="GO" id="GO:0005829">
    <property type="term" value="C:cytosol"/>
    <property type="evidence" value="ECO:0007669"/>
    <property type="project" value="TreeGrafter"/>
</dbReference>
<dbReference type="SMART" id="SM01007">
    <property type="entry name" value="Aldolase_II"/>
    <property type="match status" value="1"/>
</dbReference>
<dbReference type="SUPFAM" id="SSF52507">
    <property type="entry name" value="Homo-oligomeric flavin-containing Cys decarboxylases, HFCD"/>
    <property type="match status" value="1"/>
</dbReference>
<protein>
    <recommendedName>
        <fullName evidence="3">Class II aldolase/adducin N-terminal domain-containing protein</fullName>
    </recommendedName>
</protein>
<evidence type="ECO:0000313" key="4">
    <source>
        <dbReference type="EMBL" id="OGC51253.1"/>
    </source>
</evidence>
<dbReference type="Pfam" id="PF02441">
    <property type="entry name" value="Flavoprotein"/>
    <property type="match status" value="1"/>
</dbReference>
<dbReference type="InterPro" id="IPR036409">
    <property type="entry name" value="Aldolase_II/adducin_N_sf"/>
</dbReference>
<feature type="domain" description="Class II aldolase/adducin N-terminal" evidence="3">
    <location>
        <begin position="204"/>
        <end position="369"/>
    </location>
</feature>
<keyword evidence="2" id="KW-0456">Lyase</keyword>
<dbReference type="GO" id="GO:0046872">
    <property type="term" value="F:metal ion binding"/>
    <property type="evidence" value="ECO:0007669"/>
    <property type="project" value="UniProtKB-KW"/>
</dbReference>
<dbReference type="Gene3D" id="3.40.50.1950">
    <property type="entry name" value="Flavin prenyltransferase-like"/>
    <property type="match status" value="1"/>
</dbReference>
<dbReference type="Pfam" id="PF00596">
    <property type="entry name" value="Aldolase_II"/>
    <property type="match status" value="1"/>
</dbReference>
<reference evidence="4 5" key="1">
    <citation type="journal article" date="2016" name="Nat. Commun.">
        <title>Thousands of microbial genomes shed light on interconnected biogeochemical processes in an aquifer system.</title>
        <authorList>
            <person name="Anantharaman K."/>
            <person name="Brown C.T."/>
            <person name="Hug L.A."/>
            <person name="Sharon I."/>
            <person name="Castelle C.J."/>
            <person name="Probst A.J."/>
            <person name="Thomas B.C."/>
            <person name="Singh A."/>
            <person name="Wilkins M.J."/>
            <person name="Karaoz U."/>
            <person name="Brodie E.L."/>
            <person name="Williams K.H."/>
            <person name="Hubbard S.S."/>
            <person name="Banfield J.F."/>
        </authorList>
    </citation>
    <scope>NUCLEOTIDE SEQUENCE [LARGE SCALE GENOMIC DNA]</scope>
</reference>
<dbReference type="PANTHER" id="PTHR22789">
    <property type="entry name" value="FUCULOSE PHOSPHATE ALDOLASE"/>
    <property type="match status" value="1"/>
</dbReference>
<evidence type="ECO:0000313" key="5">
    <source>
        <dbReference type="Proteomes" id="UP000178771"/>
    </source>
</evidence>
<evidence type="ECO:0000259" key="3">
    <source>
        <dbReference type="SMART" id="SM01007"/>
    </source>
</evidence>
<dbReference type="Gene3D" id="3.40.225.10">
    <property type="entry name" value="Class II aldolase/adducin N-terminal domain"/>
    <property type="match status" value="1"/>
</dbReference>
<sequence length="371" mass="42055">MKKVSIPKQSISGKNIYLIVSAAKKMRVVPEVADELLAKGANVFIIPTENALKMPDYLSKYRHLIYSDFNWRGNGKQLPEEDIIMILPCTFNTFNKISSGIADNYATTLIATAIGNSKKVYIAPAFDKTLWNHPLTVESVKKLESWGATVIWPEITSKKVSMMDYRKALDRLYIEESTIIFDSEQIFTDELLDLLKTARKRYIQEFVKIGKYQEQVGLNAFSNGNYSVKLENQKLMLITRTGSSLGNLSPEDLTLVSLENMNKVVWVGDKMPSCDTPMHIVIYNNTNARAITHSHCSRITYDETLDKHKTADYIRYGRFDTILSAIDQLERNNGIIILRYHGEVGIGQTLDEASRKITKLLEQVGKINKNG</sequence>
<dbReference type="InterPro" id="IPR001303">
    <property type="entry name" value="Aldolase_II/adducin_N"/>
</dbReference>
<dbReference type="InterPro" id="IPR050197">
    <property type="entry name" value="Aldolase_class_II_sugar_metab"/>
</dbReference>
<gene>
    <name evidence="4" type="ORF">A2982_04105</name>
</gene>
<dbReference type="AlphaFoldDB" id="A0A1F4V428"/>
<organism evidence="4 5">
    <name type="scientific">candidate division WWE3 bacterium RIFCSPLOWO2_01_FULL_39_13</name>
    <dbReference type="NCBI Taxonomy" id="1802624"/>
    <lineage>
        <taxon>Bacteria</taxon>
        <taxon>Katanobacteria</taxon>
    </lineage>
</organism>
<dbReference type="GO" id="GO:0016832">
    <property type="term" value="F:aldehyde-lyase activity"/>
    <property type="evidence" value="ECO:0007669"/>
    <property type="project" value="TreeGrafter"/>
</dbReference>
<proteinExistence type="predicted"/>
<dbReference type="STRING" id="1802624.A2982_04105"/>
<dbReference type="EMBL" id="MEVH01000027">
    <property type="protein sequence ID" value="OGC51253.1"/>
    <property type="molecule type" value="Genomic_DNA"/>
</dbReference>
<dbReference type="Proteomes" id="UP000178771">
    <property type="component" value="Unassembled WGS sequence"/>
</dbReference>
<dbReference type="InterPro" id="IPR003382">
    <property type="entry name" value="Flavoprotein"/>
</dbReference>
<evidence type="ECO:0000256" key="1">
    <source>
        <dbReference type="ARBA" id="ARBA00022723"/>
    </source>
</evidence>
<dbReference type="PANTHER" id="PTHR22789:SF0">
    <property type="entry name" value="3-OXO-TETRONATE 4-PHOSPHATE DECARBOXYLASE-RELATED"/>
    <property type="match status" value="1"/>
</dbReference>
<accession>A0A1F4V428</accession>
<evidence type="ECO:0000256" key="2">
    <source>
        <dbReference type="ARBA" id="ARBA00023239"/>
    </source>
</evidence>
<comment type="caution">
    <text evidence="4">The sequence shown here is derived from an EMBL/GenBank/DDBJ whole genome shotgun (WGS) entry which is preliminary data.</text>
</comment>
<dbReference type="SUPFAM" id="SSF53639">
    <property type="entry name" value="AraD/HMP-PK domain-like"/>
    <property type="match status" value="1"/>
</dbReference>
<dbReference type="InterPro" id="IPR036551">
    <property type="entry name" value="Flavin_trans-like"/>
</dbReference>